<comment type="caution">
    <text evidence="1">The sequence shown here is derived from an EMBL/GenBank/DDBJ whole genome shotgun (WGS) entry which is preliminary data.</text>
</comment>
<dbReference type="Proteomes" id="UP000485621">
    <property type="component" value="Unassembled WGS sequence"/>
</dbReference>
<dbReference type="EMBL" id="MWDB01000009">
    <property type="protein sequence ID" value="OQB41861.1"/>
    <property type="molecule type" value="Genomic_DNA"/>
</dbReference>
<evidence type="ECO:0000313" key="1">
    <source>
        <dbReference type="EMBL" id="OQB41861.1"/>
    </source>
</evidence>
<gene>
    <name evidence="1" type="ORF">BWY04_00571</name>
</gene>
<dbReference type="InterPro" id="IPR020568">
    <property type="entry name" value="Ribosomal_Su5_D2-typ_SF"/>
</dbReference>
<organism evidence="1">
    <name type="scientific">candidate division CPR1 bacterium ADurb.Bin160</name>
    <dbReference type="NCBI Taxonomy" id="1852826"/>
    <lineage>
        <taxon>Bacteria</taxon>
        <taxon>candidate division CPR1</taxon>
    </lineage>
</organism>
<accession>A0A1V5ZP45</accession>
<proteinExistence type="predicted"/>
<dbReference type="InterPro" id="IPR027408">
    <property type="entry name" value="PNPase/RNase_PH_dom_sf"/>
</dbReference>
<dbReference type="AlphaFoldDB" id="A0A1V5ZP45"/>
<reference evidence="1" key="1">
    <citation type="submission" date="2017-02" db="EMBL/GenBank/DDBJ databases">
        <title>Delving into the versatile metabolic prowess of the omnipresent phylum Bacteroidetes.</title>
        <authorList>
            <person name="Nobu M.K."/>
            <person name="Mei R."/>
            <person name="Narihiro T."/>
            <person name="Kuroda K."/>
            <person name="Liu W.-T."/>
        </authorList>
    </citation>
    <scope>NUCLEOTIDE SEQUENCE</scope>
    <source>
        <strain evidence="1">ADurb.Bin160</strain>
    </source>
</reference>
<protein>
    <submittedName>
        <fullName evidence="1">Polynucleotide phosphorylase/polyadenylase</fullName>
    </submittedName>
</protein>
<dbReference type="Gene3D" id="3.30.230.70">
    <property type="entry name" value="GHMP Kinase, N-terminal domain"/>
    <property type="match status" value="1"/>
</dbReference>
<name>A0A1V5ZP45_9BACT</name>
<sequence length="46" mass="5148">MATLYARMSDRALRPMFPKGMINSIVISVTPLALDHTMDMDVPNII</sequence>
<dbReference type="SUPFAM" id="SSF54211">
    <property type="entry name" value="Ribosomal protein S5 domain 2-like"/>
    <property type="match status" value="1"/>
</dbReference>